<reference evidence="2" key="1">
    <citation type="submission" date="2021-01" db="EMBL/GenBank/DDBJ databases">
        <authorList>
            <person name="Corre E."/>
            <person name="Pelletier E."/>
            <person name="Niang G."/>
            <person name="Scheremetjew M."/>
            <person name="Finn R."/>
            <person name="Kale V."/>
            <person name="Holt S."/>
            <person name="Cochrane G."/>
            <person name="Meng A."/>
            <person name="Brown T."/>
            <person name="Cohen L."/>
        </authorList>
    </citation>
    <scope>NUCLEOTIDE SEQUENCE</scope>
    <source>
        <strain evidence="2">CCMP219</strain>
    </source>
</reference>
<name>A0A7R9Z2N3_9CHLO</name>
<dbReference type="EMBL" id="HBEC01034299">
    <property type="protein sequence ID" value="CAD8301182.1"/>
    <property type="molecule type" value="Transcribed_RNA"/>
</dbReference>
<proteinExistence type="predicted"/>
<gene>
    <name evidence="2" type="ORF">CEUR00632_LOCUS15931</name>
</gene>
<feature type="compositionally biased region" description="Low complexity" evidence="1">
    <location>
        <begin position="195"/>
        <end position="215"/>
    </location>
</feature>
<organism evidence="2">
    <name type="scientific">Chlamydomonas euryale</name>
    <dbReference type="NCBI Taxonomy" id="1486919"/>
    <lineage>
        <taxon>Eukaryota</taxon>
        <taxon>Viridiplantae</taxon>
        <taxon>Chlorophyta</taxon>
        <taxon>core chlorophytes</taxon>
        <taxon>Chlorophyceae</taxon>
        <taxon>CS clade</taxon>
        <taxon>Chlamydomonadales</taxon>
        <taxon>Chlamydomonadaceae</taxon>
        <taxon>Chlamydomonas</taxon>
    </lineage>
</organism>
<accession>A0A7R9Z2N3</accession>
<dbReference type="AlphaFoldDB" id="A0A7R9Z2N3"/>
<feature type="compositionally biased region" description="Low complexity" evidence="1">
    <location>
        <begin position="273"/>
        <end position="291"/>
    </location>
</feature>
<sequence>MPLFAQCRPPTDLLPRLPLPSAEAPRPTCCPRLPLPSAGPPAETCCPCLCLPSATLSKKRQQQSELLPPPSFAMQTREQVRQTLELTIARGQNNLALASKLEAIIGRLQKSLSTSADGTDAGGGGAAAAGSADVGGSVAPADSVTWCRTTASYRLALSAPRAAGPLFEIERQHPLFEFERKAADWPEVRAEGAPSSAEQGTASAAAAASGTASLPADPPVDPPAAGAASRQLLAPGSYAGGASPANSVQLLLGGSVSALLQNEASSGADSKVGATSDGGSTSSDGSGTAAGRGVASAANHPCDTSDSGRLLDGAMSGSAPSSGTQGAGGALGGVHSTASVSSWEELRPHLRRCVQRLLHDGGGGRASGEARVAQQGTLPIAGELEALIDALRLLNS</sequence>
<feature type="region of interest" description="Disordered" evidence="1">
    <location>
        <begin position="113"/>
        <end position="134"/>
    </location>
</feature>
<feature type="region of interest" description="Disordered" evidence="1">
    <location>
        <begin position="187"/>
        <end position="228"/>
    </location>
</feature>
<evidence type="ECO:0000313" key="2">
    <source>
        <dbReference type="EMBL" id="CAD8301182.1"/>
    </source>
</evidence>
<evidence type="ECO:0000256" key="1">
    <source>
        <dbReference type="SAM" id="MobiDB-lite"/>
    </source>
</evidence>
<feature type="region of interest" description="Disordered" evidence="1">
    <location>
        <begin position="266"/>
        <end position="334"/>
    </location>
</feature>
<protein>
    <submittedName>
        <fullName evidence="2">Uncharacterized protein</fullName>
    </submittedName>
</protein>